<protein>
    <submittedName>
        <fullName evidence="3">Nucleotide-binding protein</fullName>
    </submittedName>
</protein>
<dbReference type="Pfam" id="PF02481">
    <property type="entry name" value="DNA_processg_A"/>
    <property type="match status" value="1"/>
</dbReference>
<evidence type="ECO:0000313" key="3">
    <source>
        <dbReference type="EMBL" id="QPB09446.1"/>
    </source>
</evidence>
<sequence length="282" mass="31298">MGAYEALWESESASFKTIAETFEQHPDATPSQLVPAATIDATIPEVMRHLERANIKDFDICIHGTADYPSKLRDAKYPIEFFYCRGWRDLAFSHKSVAIVGTRSPSADGIRRARKLVKMLVQEDFTVFSGLATGIDTVAHTTAIECGGRTVAVVGTPITETYPRENVDLQELIARDHLVVSQVPILRYARQTFRGNRLFFPERNATMSALTDATVIVEAGETSGTLIQARAALFQKRKLFILDSCFQNPALTWPARFAEKGAIRVRDFDDILANLQDGTAAN</sequence>
<name>A0A873WIZ6_9CAUD</name>
<dbReference type="GO" id="GO:0009294">
    <property type="term" value="P:DNA-mediated transformation"/>
    <property type="evidence" value="ECO:0007669"/>
    <property type="project" value="InterPro"/>
</dbReference>
<accession>A0A873WIZ6</accession>
<dbReference type="PANTHER" id="PTHR43022">
    <property type="entry name" value="PROTEIN SMF"/>
    <property type="match status" value="1"/>
</dbReference>
<dbReference type="Gene3D" id="3.40.50.450">
    <property type="match status" value="1"/>
</dbReference>
<reference evidence="3" key="1">
    <citation type="submission" date="2020-07" db="EMBL/GenBank/DDBJ databases">
        <title>Complete genome sequence of Burkholderia gladioli phage Mana.</title>
        <authorList>
            <person name="Godoy B.A."/>
            <person name="Yao G.W."/>
            <person name="Guadalupe Vizoso-Pinto M."/>
            <person name="Gonzalez C."/>
            <person name="Gill J."/>
            <person name="Liu M."/>
        </authorList>
    </citation>
    <scope>NUCLEOTIDE SEQUENCE</scope>
</reference>
<comment type="similarity">
    <text evidence="1">Belongs to the DprA/Smf family.</text>
</comment>
<dbReference type="SUPFAM" id="SSF102405">
    <property type="entry name" value="MCP/YpsA-like"/>
    <property type="match status" value="1"/>
</dbReference>
<feature type="domain" description="Smf/DprA SLOG" evidence="2">
    <location>
        <begin position="61"/>
        <end position="275"/>
    </location>
</feature>
<organism evidence="3 4">
    <name type="scientific">Burkholderia phage Mana</name>
    <dbReference type="NCBI Taxonomy" id="2767578"/>
    <lineage>
        <taxon>Viruses</taxon>
        <taxon>Duplodnaviria</taxon>
        <taxon>Heunggongvirae</taxon>
        <taxon>Uroviricota</taxon>
        <taxon>Caudoviricetes</taxon>
        <taxon>Peduoviridae</taxon>
        <taxon>Aptresvirus</taxon>
        <taxon>Aptresvirus mana</taxon>
    </lineage>
</organism>
<dbReference type="InterPro" id="IPR003488">
    <property type="entry name" value="DprA"/>
</dbReference>
<evidence type="ECO:0000256" key="1">
    <source>
        <dbReference type="ARBA" id="ARBA00006525"/>
    </source>
</evidence>
<dbReference type="EMBL" id="MT701591">
    <property type="protein sequence ID" value="QPB09446.1"/>
    <property type="molecule type" value="Genomic_DNA"/>
</dbReference>
<dbReference type="Proteomes" id="UP000663463">
    <property type="component" value="Segment"/>
</dbReference>
<gene>
    <name evidence="3" type="ORF">CPT_Mana_051</name>
</gene>
<dbReference type="InterPro" id="IPR057666">
    <property type="entry name" value="DrpA_SLOG"/>
</dbReference>
<evidence type="ECO:0000313" key="4">
    <source>
        <dbReference type="Proteomes" id="UP000663463"/>
    </source>
</evidence>
<proteinExistence type="inferred from homology"/>
<dbReference type="PANTHER" id="PTHR43022:SF1">
    <property type="entry name" value="PROTEIN SMF"/>
    <property type="match status" value="1"/>
</dbReference>
<evidence type="ECO:0000259" key="2">
    <source>
        <dbReference type="Pfam" id="PF02481"/>
    </source>
</evidence>
<keyword evidence="4" id="KW-1185">Reference proteome</keyword>